<evidence type="ECO:0000256" key="1">
    <source>
        <dbReference type="SAM" id="MobiDB-lite"/>
    </source>
</evidence>
<feature type="compositionally biased region" description="Low complexity" evidence="1">
    <location>
        <begin position="38"/>
        <end position="48"/>
    </location>
</feature>
<sequence length="88" mass="9771">MPVRQHRPSSVPSTVLSISSIFSSSSTIKTPTNPPTPTCSKKSSLPTKAAESIRKDLQIQQEDEKSGRKFALQDEYGDIIANYQWVFT</sequence>
<name>A0A8H7QIF8_9FUNG</name>
<dbReference type="Proteomes" id="UP000650833">
    <property type="component" value="Unassembled WGS sequence"/>
</dbReference>
<comment type="caution">
    <text evidence="2">The sequence shown here is derived from an EMBL/GenBank/DDBJ whole genome shotgun (WGS) entry which is preliminary data.</text>
</comment>
<organism evidence="2 3">
    <name type="scientific">Mucor plumbeus</name>
    <dbReference type="NCBI Taxonomy" id="97098"/>
    <lineage>
        <taxon>Eukaryota</taxon>
        <taxon>Fungi</taxon>
        <taxon>Fungi incertae sedis</taxon>
        <taxon>Mucoromycota</taxon>
        <taxon>Mucoromycotina</taxon>
        <taxon>Mucoromycetes</taxon>
        <taxon>Mucorales</taxon>
        <taxon>Mucorineae</taxon>
        <taxon>Mucoraceae</taxon>
        <taxon>Mucor</taxon>
    </lineage>
</organism>
<gene>
    <name evidence="2" type="ORF">INT46_000974</name>
</gene>
<dbReference type="AlphaFoldDB" id="A0A8H7QIF8"/>
<protein>
    <submittedName>
        <fullName evidence="2">Uncharacterized protein</fullName>
    </submittedName>
</protein>
<accession>A0A8H7QIF8</accession>
<feature type="region of interest" description="Disordered" evidence="1">
    <location>
        <begin position="25"/>
        <end position="52"/>
    </location>
</feature>
<evidence type="ECO:0000313" key="2">
    <source>
        <dbReference type="EMBL" id="KAG2192814.1"/>
    </source>
</evidence>
<proteinExistence type="predicted"/>
<evidence type="ECO:0000313" key="3">
    <source>
        <dbReference type="Proteomes" id="UP000650833"/>
    </source>
</evidence>
<reference evidence="2" key="1">
    <citation type="submission" date="2020-12" db="EMBL/GenBank/DDBJ databases">
        <title>Metabolic potential, ecology and presence of endohyphal bacteria is reflected in genomic diversity of Mucoromycotina.</title>
        <authorList>
            <person name="Muszewska A."/>
            <person name="Okrasinska A."/>
            <person name="Steczkiewicz K."/>
            <person name="Drgas O."/>
            <person name="Orlowska M."/>
            <person name="Perlinska-Lenart U."/>
            <person name="Aleksandrzak-Piekarczyk T."/>
            <person name="Szatraj K."/>
            <person name="Zielenkiewicz U."/>
            <person name="Pilsyk S."/>
            <person name="Malc E."/>
            <person name="Mieczkowski P."/>
            <person name="Kruszewska J.S."/>
            <person name="Biernat P."/>
            <person name="Pawlowska J."/>
        </authorList>
    </citation>
    <scope>NUCLEOTIDE SEQUENCE</scope>
    <source>
        <strain evidence="2">CBS 226.32</strain>
    </source>
</reference>
<keyword evidence="3" id="KW-1185">Reference proteome</keyword>
<dbReference type="EMBL" id="JAEPRC010000693">
    <property type="protein sequence ID" value="KAG2192814.1"/>
    <property type="molecule type" value="Genomic_DNA"/>
</dbReference>